<evidence type="ECO:0000256" key="1">
    <source>
        <dbReference type="ARBA" id="ARBA00022801"/>
    </source>
</evidence>
<evidence type="ECO:0000313" key="3">
    <source>
        <dbReference type="EMBL" id="GDZ83104.1"/>
    </source>
</evidence>
<sequence length="388" mass="44568">MKFIHAGDIHLGNPFIGLDAQLPDNLKQLVQQSTHQAFMKMINDALTEKVDLLLLPGDFYSASESSPRLQELVQSAFLKLNQAGIQVFLSLGNHDFEANTSQHLPWPENVYIFDQHVETTYHTTASGEKIAVTGFSYQSQRQMTPVIDEFPTRDQAVDYHLGMYHGAVGVTGEPYAPFKVTDMLEKGYDYWALGHIHVRQTLNTRPFIGYSGSIQGLNRKEVGPKGYYIVDAANQLRPIFREAETILWDKLQLESVKNEDDLQEMINHYRTGTQKNTFLSVELLNVQDQVLRARIDSGIVLEKIREHLPEQVWVVRLTIRDTELRAFPKDTIDQAYWLRALEDILTEFRVNDYLSDQVPLVLREYFMTHEGKELLKQKMVQQLNEGKG</sequence>
<dbReference type="InterPro" id="IPR029052">
    <property type="entry name" value="Metallo-depent_PP-like"/>
</dbReference>
<gene>
    <name evidence="3" type="ORF">LCIT_03460</name>
</gene>
<protein>
    <submittedName>
        <fullName evidence="3">Phosphoesterase</fullName>
    </submittedName>
</protein>
<reference evidence="3 4" key="1">
    <citation type="submission" date="2019-04" db="EMBL/GenBank/DDBJ databases">
        <title>A pseudo-fructophilic Leuconostoc citreum strain F192-5 isolated from peel of satsuma mandarin: the first report for isolation and characterization of strain-dependent fructophilic-like characteristics.</title>
        <authorList>
            <person name="Maeno S."/>
            <person name="Tanizawa Y."/>
            <person name="Kajikawa A."/>
            <person name="Kanesaki Y."/>
            <person name="Kubota E."/>
            <person name="Arita M."/>
            <person name="Leon D."/>
            <person name="Endo A."/>
        </authorList>
    </citation>
    <scope>NUCLEOTIDE SEQUENCE [LARGE SCALE GENOMIC DNA]</scope>
    <source>
        <strain evidence="3 4">F192-5</strain>
    </source>
</reference>
<dbReference type="OMA" id="NDRYTEF"/>
<comment type="caution">
    <text evidence="3">The sequence shown here is derived from an EMBL/GenBank/DDBJ whole genome shotgun (WGS) entry which is preliminary data.</text>
</comment>
<dbReference type="Gene3D" id="3.60.21.10">
    <property type="match status" value="1"/>
</dbReference>
<dbReference type="InterPro" id="IPR041796">
    <property type="entry name" value="Mre11_N"/>
</dbReference>
<dbReference type="PANTHER" id="PTHR30337:SF7">
    <property type="entry name" value="PHOSPHOESTERASE"/>
    <property type="match status" value="1"/>
</dbReference>
<name>A0A5A5U056_LEUCI</name>
<dbReference type="CDD" id="cd00840">
    <property type="entry name" value="MPP_Mre11_N"/>
    <property type="match status" value="1"/>
</dbReference>
<dbReference type="PIRSF" id="PIRSF033091">
    <property type="entry name" value="Pesterase_YhaO"/>
    <property type="match status" value="1"/>
</dbReference>
<keyword evidence="1" id="KW-0378">Hydrolase</keyword>
<proteinExistence type="predicted"/>
<dbReference type="GO" id="GO:0016787">
    <property type="term" value="F:hydrolase activity"/>
    <property type="evidence" value="ECO:0007669"/>
    <property type="project" value="UniProtKB-KW"/>
</dbReference>
<dbReference type="InterPro" id="IPR050535">
    <property type="entry name" value="DNA_Repair-Maintenance_Comp"/>
</dbReference>
<dbReference type="RefSeq" id="WP_004907677.1">
    <property type="nucleotide sequence ID" value="NZ_BJJW01000002.1"/>
</dbReference>
<evidence type="ECO:0000313" key="4">
    <source>
        <dbReference type="Proteomes" id="UP000323274"/>
    </source>
</evidence>
<evidence type="ECO:0000259" key="2">
    <source>
        <dbReference type="Pfam" id="PF00149"/>
    </source>
</evidence>
<dbReference type="InterPro" id="IPR004843">
    <property type="entry name" value="Calcineurin-like_PHP"/>
</dbReference>
<dbReference type="InterPro" id="IPR014576">
    <property type="entry name" value="Pesterase_YhaO"/>
</dbReference>
<dbReference type="SUPFAM" id="SSF56300">
    <property type="entry name" value="Metallo-dependent phosphatases"/>
    <property type="match status" value="1"/>
</dbReference>
<dbReference type="PANTHER" id="PTHR30337">
    <property type="entry name" value="COMPONENT OF ATP-DEPENDENT DSDNA EXONUCLEASE"/>
    <property type="match status" value="1"/>
</dbReference>
<dbReference type="Pfam" id="PF00149">
    <property type="entry name" value="Metallophos"/>
    <property type="match status" value="1"/>
</dbReference>
<organism evidence="3 4">
    <name type="scientific">Leuconostoc citreum</name>
    <dbReference type="NCBI Taxonomy" id="33964"/>
    <lineage>
        <taxon>Bacteria</taxon>
        <taxon>Bacillati</taxon>
        <taxon>Bacillota</taxon>
        <taxon>Bacilli</taxon>
        <taxon>Lactobacillales</taxon>
        <taxon>Lactobacillaceae</taxon>
        <taxon>Leuconostoc</taxon>
    </lineage>
</organism>
<dbReference type="AlphaFoldDB" id="A0A5A5U056"/>
<accession>A0A5A5U056</accession>
<feature type="domain" description="Calcineurin-like phosphoesterase" evidence="2">
    <location>
        <begin position="1"/>
        <end position="198"/>
    </location>
</feature>
<dbReference type="Proteomes" id="UP000323274">
    <property type="component" value="Unassembled WGS sequence"/>
</dbReference>
<dbReference type="EMBL" id="BJJW01000002">
    <property type="protein sequence ID" value="GDZ83104.1"/>
    <property type="molecule type" value="Genomic_DNA"/>
</dbReference>